<keyword evidence="7" id="KW-1185">Reference proteome</keyword>
<dbReference type="PROSITE" id="PS51891">
    <property type="entry name" value="CENP_V_GFA"/>
    <property type="match status" value="1"/>
</dbReference>
<protein>
    <recommendedName>
        <fullName evidence="5">CENP-V/GFA domain-containing protein</fullName>
    </recommendedName>
</protein>
<accession>A0AAE4YD51</accession>
<dbReference type="AlphaFoldDB" id="A0AAE4YD51"/>
<dbReference type="InterPro" id="IPR006913">
    <property type="entry name" value="CENP-V/GFA"/>
</dbReference>
<name>A0AAE4YD51_9RHOB</name>
<dbReference type="GO" id="GO:0016846">
    <property type="term" value="F:carbon-sulfur lyase activity"/>
    <property type="evidence" value="ECO:0007669"/>
    <property type="project" value="InterPro"/>
</dbReference>
<dbReference type="SUPFAM" id="SSF51316">
    <property type="entry name" value="Mss4-like"/>
    <property type="match status" value="1"/>
</dbReference>
<evidence type="ECO:0000259" key="5">
    <source>
        <dbReference type="PROSITE" id="PS51891"/>
    </source>
</evidence>
<organism evidence="6 7">
    <name type="scientific">Stagnihabitans tardus</name>
    <dbReference type="NCBI Taxonomy" id="2699202"/>
    <lineage>
        <taxon>Bacteria</taxon>
        <taxon>Pseudomonadati</taxon>
        <taxon>Pseudomonadota</taxon>
        <taxon>Alphaproteobacteria</taxon>
        <taxon>Rhodobacterales</taxon>
        <taxon>Paracoccaceae</taxon>
        <taxon>Stagnihabitans</taxon>
    </lineage>
</organism>
<dbReference type="Pfam" id="PF04828">
    <property type="entry name" value="GFA"/>
    <property type="match status" value="1"/>
</dbReference>
<dbReference type="EMBL" id="JAABNR010000024">
    <property type="protein sequence ID" value="NBZ89477.1"/>
    <property type="molecule type" value="Genomic_DNA"/>
</dbReference>
<sequence length="125" mass="13411">MTDILTASCHCGKVHITMPAGAAGVLACHCGDCQKMHGNFNAFVAASRADMTVKEEEALVWYQSSAASRRAFCGTCGARVVKEITAAGRWLVSAGLIDGPTGRRIIKNLWEPSKPDWYDLPKVAS</sequence>
<proteinExistence type="inferred from homology"/>
<evidence type="ECO:0000256" key="2">
    <source>
        <dbReference type="ARBA" id="ARBA00022723"/>
    </source>
</evidence>
<dbReference type="RefSeq" id="WP_168776279.1">
    <property type="nucleotide sequence ID" value="NZ_JAABNR010000024.1"/>
</dbReference>
<dbReference type="PANTHER" id="PTHR33337">
    <property type="entry name" value="GFA DOMAIN-CONTAINING PROTEIN"/>
    <property type="match status" value="1"/>
</dbReference>
<keyword evidence="3" id="KW-0862">Zinc</keyword>
<evidence type="ECO:0000256" key="1">
    <source>
        <dbReference type="ARBA" id="ARBA00005495"/>
    </source>
</evidence>
<evidence type="ECO:0000256" key="3">
    <source>
        <dbReference type="ARBA" id="ARBA00022833"/>
    </source>
</evidence>
<reference evidence="6" key="1">
    <citation type="submission" date="2020-01" db="EMBL/GenBank/DDBJ databases">
        <authorList>
            <person name="Chen W.-M."/>
        </authorList>
    </citation>
    <scope>NUCLEOTIDE SEQUENCE</scope>
    <source>
        <strain evidence="6">CYK-10</strain>
    </source>
</reference>
<comment type="similarity">
    <text evidence="1">Belongs to the Gfa family.</text>
</comment>
<dbReference type="PANTHER" id="PTHR33337:SF40">
    <property type="entry name" value="CENP-V_GFA DOMAIN-CONTAINING PROTEIN-RELATED"/>
    <property type="match status" value="1"/>
</dbReference>
<dbReference type="Gene3D" id="3.90.1590.10">
    <property type="entry name" value="glutathione-dependent formaldehyde- activating enzyme (gfa)"/>
    <property type="match status" value="1"/>
</dbReference>
<feature type="domain" description="CENP-V/GFA" evidence="5">
    <location>
        <begin position="5"/>
        <end position="119"/>
    </location>
</feature>
<evidence type="ECO:0000256" key="4">
    <source>
        <dbReference type="ARBA" id="ARBA00023239"/>
    </source>
</evidence>
<keyword evidence="2" id="KW-0479">Metal-binding</keyword>
<dbReference type="GO" id="GO:0046872">
    <property type="term" value="F:metal ion binding"/>
    <property type="evidence" value="ECO:0007669"/>
    <property type="project" value="UniProtKB-KW"/>
</dbReference>
<comment type="caution">
    <text evidence="6">The sequence shown here is derived from an EMBL/GenBank/DDBJ whole genome shotgun (WGS) entry which is preliminary data.</text>
</comment>
<evidence type="ECO:0000313" key="7">
    <source>
        <dbReference type="Proteomes" id="UP001193501"/>
    </source>
</evidence>
<dbReference type="Proteomes" id="UP001193501">
    <property type="component" value="Unassembled WGS sequence"/>
</dbReference>
<dbReference type="InterPro" id="IPR011057">
    <property type="entry name" value="Mss4-like_sf"/>
</dbReference>
<evidence type="ECO:0000313" key="6">
    <source>
        <dbReference type="EMBL" id="NBZ89477.1"/>
    </source>
</evidence>
<keyword evidence="4" id="KW-0456">Lyase</keyword>
<gene>
    <name evidence="6" type="ORF">GV832_17960</name>
</gene>